<dbReference type="PANTHER" id="PTHR33129:SF1">
    <property type="entry name" value="ATP-BINDING PROTEIN"/>
    <property type="match status" value="1"/>
</dbReference>
<comment type="caution">
    <text evidence="1">The sequence shown here is derived from an EMBL/GenBank/DDBJ whole genome shotgun (WGS) entry which is preliminary data.</text>
</comment>
<organism evidence="1 2">
    <name type="scientific">Pleurotus eryngii</name>
    <name type="common">Boletus of the steppes</name>
    <dbReference type="NCBI Taxonomy" id="5323"/>
    <lineage>
        <taxon>Eukaryota</taxon>
        <taxon>Fungi</taxon>
        <taxon>Dikarya</taxon>
        <taxon>Basidiomycota</taxon>
        <taxon>Agaricomycotina</taxon>
        <taxon>Agaricomycetes</taxon>
        <taxon>Agaricomycetidae</taxon>
        <taxon>Agaricales</taxon>
        <taxon>Pleurotineae</taxon>
        <taxon>Pleurotaceae</taxon>
        <taxon>Pleurotus</taxon>
    </lineage>
</organism>
<name>A0A9P5ZYU8_PLEER</name>
<reference evidence="1" key="1">
    <citation type="submission" date="2020-11" db="EMBL/GenBank/DDBJ databases">
        <authorList>
            <consortium name="DOE Joint Genome Institute"/>
            <person name="Ahrendt S."/>
            <person name="Riley R."/>
            <person name="Andreopoulos W."/>
            <person name="Labutti K."/>
            <person name="Pangilinan J."/>
            <person name="Ruiz-Duenas F.J."/>
            <person name="Barrasa J.M."/>
            <person name="Sanchez-Garcia M."/>
            <person name="Camarero S."/>
            <person name="Miyauchi S."/>
            <person name="Serrano A."/>
            <person name="Linde D."/>
            <person name="Babiker R."/>
            <person name="Drula E."/>
            <person name="Ayuso-Fernandez I."/>
            <person name="Pacheco R."/>
            <person name="Padilla G."/>
            <person name="Ferreira P."/>
            <person name="Barriuso J."/>
            <person name="Kellner H."/>
            <person name="Castanera R."/>
            <person name="Alfaro M."/>
            <person name="Ramirez L."/>
            <person name="Pisabarro A.G."/>
            <person name="Kuo A."/>
            <person name="Tritt A."/>
            <person name="Lipzen A."/>
            <person name="He G."/>
            <person name="Yan M."/>
            <person name="Ng V."/>
            <person name="Cullen D."/>
            <person name="Martin F."/>
            <person name="Rosso M.-N."/>
            <person name="Henrissat B."/>
            <person name="Hibbett D."/>
            <person name="Martinez A.T."/>
            <person name="Grigoriev I.V."/>
        </authorList>
    </citation>
    <scope>NUCLEOTIDE SEQUENCE</scope>
    <source>
        <strain evidence="1">ATCC 90797</strain>
    </source>
</reference>
<sequence>MSQSHWQPDTLTDPSWQTGKKSYFKIWNAFWNNKEKGDELVAGKDIDLEPLAHSGLGKTRGSLYIREYDVQVYERLCRRAVDPACGGVVLSGQPGTGKTYSLFFLLLKKLTKGEPVLFSPTRREVLYFSSGGVQSNRDIAPSDLAALDPNSLDNIDLTWALINSDEGDKLPPPTALFEECIFPVHATSPHSSRHKDWVKQRGGEVWFVVCWTRDELSHVAKVVAGLRERSVSERDSMIDKAIFKWGWAPRDIIQYLQGKDRALEAALGKALSSLTSSRLFDRLQHDYDDMLSHVIVSSYQSSAMDPELPVLDLKSPYIAHRVQRRLDILHRDELSRFIRLCRAHRESILLAGWAFENLIIDILSDVRREGVLSAPIPGTCVSPSTWSSTVSLNTGHLSPNSIALTHTRFDKTLQDVSLDDTKLYLPSQSNFPLLDAFYLVVDHEARRVKVVVLQMTIFLTHKGSPGGFTFLERLKGLLQFLGDKRLGHIEKRQKPPAWRVSFDYRLVVPVPFKDQGDLTFIWSFPGKFPDSIAGPVSFQTVSSEIRTLIAQEDASFLEEDDA</sequence>
<dbReference type="SUPFAM" id="SSF52540">
    <property type="entry name" value="P-loop containing nucleoside triphosphate hydrolases"/>
    <property type="match status" value="1"/>
</dbReference>
<protein>
    <submittedName>
        <fullName evidence="1">Uncharacterized protein</fullName>
    </submittedName>
</protein>
<dbReference type="OrthoDB" id="2340858at2759"/>
<proteinExistence type="predicted"/>
<keyword evidence="2" id="KW-1185">Reference proteome</keyword>
<dbReference type="InterPro" id="IPR027417">
    <property type="entry name" value="P-loop_NTPase"/>
</dbReference>
<evidence type="ECO:0000313" key="2">
    <source>
        <dbReference type="Proteomes" id="UP000807025"/>
    </source>
</evidence>
<gene>
    <name evidence="1" type="ORF">BDN71DRAFT_1495097</name>
</gene>
<evidence type="ECO:0000313" key="1">
    <source>
        <dbReference type="EMBL" id="KAF9496803.1"/>
    </source>
</evidence>
<dbReference type="EMBL" id="MU154549">
    <property type="protein sequence ID" value="KAF9496803.1"/>
    <property type="molecule type" value="Genomic_DNA"/>
</dbReference>
<dbReference type="PANTHER" id="PTHR33129">
    <property type="entry name" value="PROTEIN KINASE DOMAIN-CONTAINING PROTEIN-RELATED"/>
    <property type="match status" value="1"/>
</dbReference>
<accession>A0A9P5ZYU8</accession>
<dbReference type="AlphaFoldDB" id="A0A9P5ZYU8"/>
<dbReference type="InterPro" id="IPR052980">
    <property type="entry name" value="Crinkler_effector"/>
</dbReference>
<dbReference type="Proteomes" id="UP000807025">
    <property type="component" value="Unassembled WGS sequence"/>
</dbReference>